<dbReference type="PANTHER" id="PTHR24006:SF923">
    <property type="entry name" value="USP DOMAIN-CONTAINING PROTEIN"/>
    <property type="match status" value="1"/>
</dbReference>
<dbReference type="PROSITE" id="PS50235">
    <property type="entry name" value="USP_3"/>
    <property type="match status" value="1"/>
</dbReference>
<dbReference type="GO" id="GO:0005634">
    <property type="term" value="C:nucleus"/>
    <property type="evidence" value="ECO:0007669"/>
    <property type="project" value="TreeGrafter"/>
</dbReference>
<organism evidence="3">
    <name type="scientific">Aegilops tauschii</name>
    <name type="common">Tausch's goatgrass</name>
    <name type="synonym">Aegilops squarrosa</name>
    <dbReference type="NCBI Taxonomy" id="37682"/>
    <lineage>
        <taxon>Eukaryota</taxon>
        <taxon>Viridiplantae</taxon>
        <taxon>Streptophyta</taxon>
        <taxon>Embryophyta</taxon>
        <taxon>Tracheophyta</taxon>
        <taxon>Spermatophyta</taxon>
        <taxon>Magnoliopsida</taxon>
        <taxon>Liliopsida</taxon>
        <taxon>Poales</taxon>
        <taxon>Poaceae</taxon>
        <taxon>BOP clade</taxon>
        <taxon>Pooideae</taxon>
        <taxon>Triticodae</taxon>
        <taxon>Triticeae</taxon>
        <taxon>Triticinae</taxon>
        <taxon>Aegilops</taxon>
    </lineage>
</organism>
<dbReference type="EnsemblPlants" id="EMT02542">
    <property type="protein sequence ID" value="EMT02542"/>
    <property type="gene ID" value="F775_24908"/>
</dbReference>
<evidence type="ECO:0000313" key="3">
    <source>
        <dbReference type="EnsemblPlants" id="EMT02542"/>
    </source>
</evidence>
<feature type="compositionally biased region" description="Polar residues" evidence="2">
    <location>
        <begin position="800"/>
        <end position="825"/>
    </location>
</feature>
<dbReference type="GO" id="GO:0004843">
    <property type="term" value="F:cysteine-type deubiquitinase activity"/>
    <property type="evidence" value="ECO:0007669"/>
    <property type="project" value="InterPro"/>
</dbReference>
<feature type="region of interest" description="Disordered" evidence="2">
    <location>
        <begin position="73"/>
        <end position="162"/>
    </location>
</feature>
<dbReference type="InterPro" id="IPR038765">
    <property type="entry name" value="Papain-like_cys_pep_sf"/>
</dbReference>
<dbReference type="InterPro" id="IPR028889">
    <property type="entry name" value="USP"/>
</dbReference>
<dbReference type="AlphaFoldDB" id="N1QUB4"/>
<name>N1QUB4_AEGTA</name>
<feature type="compositionally biased region" description="Basic and acidic residues" evidence="2">
    <location>
        <begin position="757"/>
        <end position="772"/>
    </location>
</feature>
<accession>N1QUB4</accession>
<sequence length="825" mass="91160">MTRLQVRSVAAASLGGGSTLPWRLEVARCLRVLCFDGYEVARSGVGAGGRAQNFKRSKLFNIIIRYRAIELKSSEPGPASAEEGHEETSQDKNPFKVPGPAAEGQEETSQDKNPFKVPDPADEVEKETSQDKNPIKVPGPADEEDKETRGDKSPFKVPGLADEGDWQTCRDRKLLRIMGRADERYKGIGQGRRPEDDFCLFSRIRRILVVVPTIGGRTFGTLMNKEILDIMIMNCIVADFVRTVVRIGIIVHYILEMVIPIGMVTQVIHIVAMATQLDDLIKIDSWDDKLVDTQCCSRYKLTRGKNDFPVVVLTNSVVTAPYDTMLLKLSGSQETCSTPESLSNASSFSIKWFAAIFRDFEQGQHQDAHEFLRCLLDKLDEVTVAPRSESEEPSSIVKELFGGQLKSQLNCPKCKHCSDRLESFLDLNLEVNQMDTIMDSLSSYTKIEVVEDFICDGCKSRVNMEKHLKVEQAPEVLVIQLKRFQNLGSDISKIHDMVKYQLELDLNPFMSSPDDKPQCYDLYGVVEHWGNTAKGHYVCYIRSSETDWFLFDDDKIVKMTEDRLLEKKAYVLFYVKKGSSPWFSTLLEKKEMFLSDYFEELAGKGLDEDGASKAGSYSSSGSDSDNGSVEQDVTEHFFGPAEKNEAGPSSAGLSQGVQGIENGSTLCSVPDKNEVGCSLGGVPSGGTQKPTSLTLSSVENGDASGLPLLLENKEKSSHGTREANHNGPSSEVLDADSHIGSSQENGRSCNLLQSSSHKHEDYCPENLTLHKEEEEEEEEEDGMVGSCDSPAGSLHARGSAGTSRLRTVGSNSDRTTNGECNTKFI</sequence>
<dbReference type="GO" id="GO:0005829">
    <property type="term" value="C:cytosol"/>
    <property type="evidence" value="ECO:0007669"/>
    <property type="project" value="TreeGrafter"/>
</dbReference>
<feature type="compositionally biased region" description="Polar residues" evidence="2">
    <location>
        <begin position="739"/>
        <end position="755"/>
    </location>
</feature>
<dbReference type="InterPro" id="IPR001394">
    <property type="entry name" value="Peptidase_C19_UCH"/>
</dbReference>
<feature type="region of interest" description="Disordered" evidence="2">
    <location>
        <begin position="609"/>
        <end position="630"/>
    </location>
</feature>
<dbReference type="Gene3D" id="3.90.70.10">
    <property type="entry name" value="Cysteine proteinases"/>
    <property type="match status" value="1"/>
</dbReference>
<proteinExistence type="inferred from homology"/>
<dbReference type="InterPro" id="IPR050164">
    <property type="entry name" value="Peptidase_C19"/>
</dbReference>
<evidence type="ECO:0000256" key="1">
    <source>
        <dbReference type="ARBA" id="ARBA00009085"/>
    </source>
</evidence>
<reference evidence="3" key="1">
    <citation type="submission" date="2015-06" db="UniProtKB">
        <authorList>
            <consortium name="EnsemblPlants"/>
        </authorList>
    </citation>
    <scope>IDENTIFICATION</scope>
</reference>
<feature type="compositionally biased region" description="Low complexity" evidence="2">
    <location>
        <begin position="612"/>
        <end position="628"/>
    </location>
</feature>
<feature type="compositionally biased region" description="Polar residues" evidence="2">
    <location>
        <begin position="685"/>
        <end position="699"/>
    </location>
</feature>
<feature type="compositionally biased region" description="Acidic residues" evidence="2">
    <location>
        <begin position="773"/>
        <end position="782"/>
    </location>
</feature>
<dbReference type="SUPFAM" id="SSF54001">
    <property type="entry name" value="Cysteine proteinases"/>
    <property type="match status" value="1"/>
</dbReference>
<feature type="region of interest" description="Disordered" evidence="2">
    <location>
        <begin position="678"/>
        <end position="825"/>
    </location>
</feature>
<dbReference type="PROSITE" id="PS00973">
    <property type="entry name" value="USP_2"/>
    <property type="match status" value="1"/>
</dbReference>
<dbReference type="InterPro" id="IPR018200">
    <property type="entry name" value="USP_CS"/>
</dbReference>
<evidence type="ECO:0000256" key="2">
    <source>
        <dbReference type="SAM" id="MobiDB-lite"/>
    </source>
</evidence>
<feature type="compositionally biased region" description="Basic and acidic residues" evidence="2">
    <location>
        <begin position="711"/>
        <end position="724"/>
    </location>
</feature>
<comment type="similarity">
    <text evidence="1">Belongs to the peptidase C19 family.</text>
</comment>
<dbReference type="Pfam" id="PF00443">
    <property type="entry name" value="UCH"/>
    <property type="match status" value="1"/>
</dbReference>
<dbReference type="PANTHER" id="PTHR24006">
    <property type="entry name" value="UBIQUITIN CARBOXYL-TERMINAL HYDROLASE"/>
    <property type="match status" value="1"/>
</dbReference>
<protein>
    <submittedName>
        <fullName evidence="3">Ubiquitin carboxyl-terminal hydrolase 21</fullName>
    </submittedName>
</protein>
<dbReference type="GO" id="GO:0016579">
    <property type="term" value="P:protein deubiquitination"/>
    <property type="evidence" value="ECO:0007669"/>
    <property type="project" value="InterPro"/>
</dbReference>
<feature type="compositionally biased region" description="Basic and acidic residues" evidence="2">
    <location>
        <begin position="82"/>
        <end position="94"/>
    </location>
</feature>